<proteinExistence type="predicted"/>
<organism evidence="1 2">
    <name type="scientific">Pedobacter kyonggii</name>
    <dbReference type="NCBI Taxonomy" id="1926871"/>
    <lineage>
        <taxon>Bacteria</taxon>
        <taxon>Pseudomonadati</taxon>
        <taxon>Bacteroidota</taxon>
        <taxon>Sphingobacteriia</taxon>
        <taxon>Sphingobacteriales</taxon>
        <taxon>Sphingobacteriaceae</taxon>
        <taxon>Pedobacter</taxon>
    </lineage>
</organism>
<dbReference type="AlphaFoldDB" id="A0A4V2JGG4"/>
<evidence type="ECO:0000313" key="2">
    <source>
        <dbReference type="Proteomes" id="UP000291819"/>
    </source>
</evidence>
<dbReference type="OrthoDB" id="9813147at2"/>
<name>A0A4V2JGG4_9SPHI</name>
<dbReference type="EMBL" id="SIXF01000024">
    <property type="protein sequence ID" value="TBO40372.1"/>
    <property type="molecule type" value="Genomic_DNA"/>
</dbReference>
<evidence type="ECO:0000313" key="1">
    <source>
        <dbReference type="EMBL" id="TBO40372.1"/>
    </source>
</evidence>
<sequence>MLVKTYGSAVYGVNALTITIEVNISTGTKYYMVGQPVFNCGYSETTINSICSVMQIIKNSSSKPKISI</sequence>
<reference evidence="1 2" key="1">
    <citation type="submission" date="2019-02" db="EMBL/GenBank/DDBJ databases">
        <title>Pedobacter kyonggii whole genome sequence analysis.</title>
        <authorList>
            <person name="Dahal R.H."/>
        </authorList>
    </citation>
    <scope>NUCLEOTIDE SEQUENCE [LARGE SCALE GENOMIC DNA]</scope>
    <source>
        <strain evidence="1 2">K-4-11-1</strain>
    </source>
</reference>
<gene>
    <name evidence="1" type="ORF">EYS08_19220</name>
</gene>
<accession>A0A4V2JGG4</accession>
<comment type="caution">
    <text evidence="1">The sequence shown here is derived from an EMBL/GenBank/DDBJ whole genome shotgun (WGS) entry which is preliminary data.</text>
</comment>
<dbReference type="Proteomes" id="UP000291819">
    <property type="component" value="Unassembled WGS sequence"/>
</dbReference>
<protein>
    <submittedName>
        <fullName evidence="1">Uncharacterized protein</fullName>
    </submittedName>
</protein>
<keyword evidence="2" id="KW-1185">Reference proteome</keyword>